<evidence type="ECO:0000256" key="2">
    <source>
        <dbReference type="ARBA" id="ARBA00022448"/>
    </source>
</evidence>
<dbReference type="InterPro" id="IPR020846">
    <property type="entry name" value="MFS_dom"/>
</dbReference>
<dbReference type="PANTHER" id="PTHR23513">
    <property type="entry name" value="INTEGRAL MEMBRANE EFFLUX PROTEIN-RELATED"/>
    <property type="match status" value="1"/>
</dbReference>
<keyword evidence="4 7" id="KW-0812">Transmembrane</keyword>
<dbReference type="InterPro" id="IPR010290">
    <property type="entry name" value="TM_effector"/>
</dbReference>
<feature type="transmembrane region" description="Helical" evidence="7">
    <location>
        <begin position="257"/>
        <end position="287"/>
    </location>
</feature>
<evidence type="ECO:0000256" key="5">
    <source>
        <dbReference type="ARBA" id="ARBA00022989"/>
    </source>
</evidence>
<keyword evidence="10" id="KW-1185">Reference proteome</keyword>
<dbReference type="PANTHER" id="PTHR23513:SF9">
    <property type="entry name" value="ENTEROBACTIN EXPORTER ENTS"/>
    <property type="match status" value="1"/>
</dbReference>
<feature type="transmembrane region" description="Helical" evidence="7">
    <location>
        <begin position="340"/>
        <end position="360"/>
    </location>
</feature>
<dbReference type="EMBL" id="BAABLP010000001">
    <property type="protein sequence ID" value="GAA4738709.1"/>
    <property type="molecule type" value="Genomic_DNA"/>
</dbReference>
<evidence type="ECO:0000256" key="6">
    <source>
        <dbReference type="ARBA" id="ARBA00023136"/>
    </source>
</evidence>
<protein>
    <submittedName>
        <fullName evidence="9">MFS transporter</fullName>
    </submittedName>
</protein>
<accession>A0ABP8YVF1</accession>
<feature type="transmembrane region" description="Helical" evidence="7">
    <location>
        <begin position="33"/>
        <end position="54"/>
    </location>
</feature>
<keyword evidence="2" id="KW-0813">Transport</keyword>
<feature type="transmembrane region" description="Helical" evidence="7">
    <location>
        <begin position="381"/>
        <end position="402"/>
    </location>
</feature>
<evidence type="ECO:0000259" key="8">
    <source>
        <dbReference type="PROSITE" id="PS50850"/>
    </source>
</evidence>
<evidence type="ECO:0000256" key="3">
    <source>
        <dbReference type="ARBA" id="ARBA00022475"/>
    </source>
</evidence>
<feature type="transmembrane region" description="Helical" evidence="7">
    <location>
        <begin position="96"/>
        <end position="118"/>
    </location>
</feature>
<organism evidence="9 10">
    <name type="scientific">Amnibacterium soli</name>
    <dbReference type="NCBI Taxonomy" id="1282736"/>
    <lineage>
        <taxon>Bacteria</taxon>
        <taxon>Bacillati</taxon>
        <taxon>Actinomycetota</taxon>
        <taxon>Actinomycetes</taxon>
        <taxon>Micrococcales</taxon>
        <taxon>Microbacteriaceae</taxon>
        <taxon>Amnibacterium</taxon>
    </lineage>
</organism>
<dbReference type="Proteomes" id="UP001500121">
    <property type="component" value="Unassembled WGS sequence"/>
</dbReference>
<dbReference type="InterPro" id="IPR036259">
    <property type="entry name" value="MFS_trans_sf"/>
</dbReference>
<evidence type="ECO:0000256" key="4">
    <source>
        <dbReference type="ARBA" id="ARBA00022692"/>
    </source>
</evidence>
<keyword evidence="3" id="KW-1003">Cell membrane</keyword>
<dbReference type="Pfam" id="PF05977">
    <property type="entry name" value="MFS_3"/>
    <property type="match status" value="1"/>
</dbReference>
<dbReference type="CDD" id="cd06173">
    <property type="entry name" value="MFS_MefA_like"/>
    <property type="match status" value="1"/>
</dbReference>
<dbReference type="SUPFAM" id="SSF103473">
    <property type="entry name" value="MFS general substrate transporter"/>
    <property type="match status" value="1"/>
</dbReference>
<comment type="subcellular location">
    <subcellularLocation>
        <location evidence="1">Cell inner membrane</location>
        <topology evidence="1">Multi-pass membrane protein</topology>
    </subcellularLocation>
</comment>
<proteinExistence type="predicted"/>
<feature type="transmembrane region" description="Helical" evidence="7">
    <location>
        <begin position="155"/>
        <end position="175"/>
    </location>
</feature>
<feature type="transmembrane region" description="Helical" evidence="7">
    <location>
        <begin position="308"/>
        <end position="328"/>
    </location>
</feature>
<feature type="domain" description="Major facilitator superfamily (MFS) profile" evidence="8">
    <location>
        <begin position="194"/>
        <end position="443"/>
    </location>
</feature>
<evidence type="ECO:0000313" key="10">
    <source>
        <dbReference type="Proteomes" id="UP001500121"/>
    </source>
</evidence>
<dbReference type="PROSITE" id="PS50850">
    <property type="entry name" value="MFS"/>
    <property type="match status" value="1"/>
</dbReference>
<name>A0ABP8YVF1_9MICO</name>
<keyword evidence="6 7" id="KW-0472">Membrane</keyword>
<dbReference type="RefSeq" id="WP_345479527.1">
    <property type="nucleotide sequence ID" value="NZ_BAABLP010000001.1"/>
</dbReference>
<feature type="transmembrane region" description="Helical" evidence="7">
    <location>
        <begin position="60"/>
        <end position="84"/>
    </location>
</feature>
<evidence type="ECO:0000256" key="7">
    <source>
        <dbReference type="SAM" id="Phobius"/>
    </source>
</evidence>
<reference evidence="10" key="1">
    <citation type="journal article" date="2019" name="Int. J. Syst. Evol. Microbiol.">
        <title>The Global Catalogue of Microorganisms (GCM) 10K type strain sequencing project: providing services to taxonomists for standard genome sequencing and annotation.</title>
        <authorList>
            <consortium name="The Broad Institute Genomics Platform"/>
            <consortium name="The Broad Institute Genome Sequencing Center for Infectious Disease"/>
            <person name="Wu L."/>
            <person name="Ma J."/>
        </authorList>
    </citation>
    <scope>NUCLEOTIDE SEQUENCE [LARGE SCALE GENOMIC DNA]</scope>
    <source>
        <strain evidence="10">JCM 19015</strain>
    </source>
</reference>
<feature type="transmembrane region" description="Helical" evidence="7">
    <location>
        <begin position="181"/>
        <end position="209"/>
    </location>
</feature>
<dbReference type="Gene3D" id="1.20.1250.20">
    <property type="entry name" value="MFS general substrate transporter like domains"/>
    <property type="match status" value="1"/>
</dbReference>
<gene>
    <name evidence="9" type="ORF">GCM10025783_06730</name>
</gene>
<evidence type="ECO:0000313" key="9">
    <source>
        <dbReference type="EMBL" id="GAA4738709.1"/>
    </source>
</evidence>
<feature type="transmembrane region" description="Helical" evidence="7">
    <location>
        <begin position="408"/>
        <end position="428"/>
    </location>
</feature>
<comment type="caution">
    <text evidence="9">The sequence shown here is derived from an EMBL/GenBank/DDBJ whole genome shotgun (WGS) entry which is preliminary data.</text>
</comment>
<sequence length="443" mass="44765">MDDGTAPSRRGALIDLSPLRASSAFARLWGSRAVAGIGSQLTLVAVGLNVFTLVRPSEGAAAATFAVSLTGVLALVPTVLAGLYGGMLADAFDRRTVALVSGTVSWLSTLVLAALAWTGTETVWSLYLLTVLTATATTVLQASESAATPRLLPRGLLPAAGALNGIAVGISVTLGPGLAGVLVATVGFAWCYTIDAVLFVATLAALLSLPRLPPEGVVERPGLASLAAGIGFLKRAPNIRTSFLVDIVAMTFGQPRVLYPAVGAVLLGGGALTVGLLSAAYAIGALLSSVFSGRLGGVRRQGLAIERAIEVYGVFIALFGAVLGIAALGEATEVLPSPAGPVFVALAAVLLAGAGGADNVSSIFRGTMLQTAAPDSVRGRLQGVFIVVVTGGPRVGDLYAGVLAATGLLFLPPLIGGFLIVGLVALLVRRRGFLAYDARHPTP</sequence>
<evidence type="ECO:0000256" key="1">
    <source>
        <dbReference type="ARBA" id="ARBA00004429"/>
    </source>
</evidence>
<keyword evidence="5 7" id="KW-1133">Transmembrane helix</keyword>